<dbReference type="EMBL" id="CP000806">
    <property type="protein sequence ID" value="ACB50339.1"/>
    <property type="molecule type" value="Genomic_DNA"/>
</dbReference>
<dbReference type="PROSITE" id="PS01229">
    <property type="entry name" value="COF_2"/>
    <property type="match status" value="1"/>
</dbReference>
<dbReference type="SUPFAM" id="SSF56784">
    <property type="entry name" value="HAD-like"/>
    <property type="match status" value="1"/>
</dbReference>
<dbReference type="SFLD" id="SFLDS00003">
    <property type="entry name" value="Haloacid_Dehalogenase"/>
    <property type="match status" value="1"/>
</dbReference>
<gene>
    <name evidence="1" type="ordered locus">cce_0988</name>
</gene>
<dbReference type="InterPro" id="IPR000150">
    <property type="entry name" value="Cof"/>
</dbReference>
<dbReference type="Gene3D" id="3.30.1240.10">
    <property type="match status" value="1"/>
</dbReference>
<keyword evidence="1" id="KW-0378">Hydrolase</keyword>
<sequence length="276" mass="31240">MYVNFMDIRLLVLDIDDTIAGKSNTVSDGVKQAIKLAQSQGIRVALATGRMYYSARRFHKLIASDLPIVAYNGAWIQCPLTGVRHHHFPVASDIASQLFDYFQQPDWLNQLEIHCYIDDRLYVQEITAKTEIYRQRSGIEPVLVEDLRSILKQETTKILAIGEPNYIGKLLSNLQQIYPREKLYLTQSTPIYFEATHPQASKGFGVRFLAEELLQIESHQVMAIGDNFNDLEMLEYAGLSIAMGNAPEQVKQVSQWVAADVENDGVAMAINKFLLD</sequence>
<dbReference type="KEGG" id="cyt:cce_0988"/>
<reference evidence="1 2" key="1">
    <citation type="journal article" date="2008" name="Proc. Natl. Acad. Sci. U.S.A.">
        <title>The genome of Cyanothece 51142, a unicellular diazotrophic cyanobacterium important in the marine nitrogen cycle.</title>
        <authorList>
            <person name="Welsh E.A."/>
            <person name="Liberton M."/>
            <person name="Stoeckel J."/>
            <person name="Loh T."/>
            <person name="Elvitigala T."/>
            <person name="Wang C."/>
            <person name="Wollam A."/>
            <person name="Fulton R.S."/>
            <person name="Clifton S.W."/>
            <person name="Jacobs J.M."/>
            <person name="Aurora R."/>
            <person name="Ghosh B.K."/>
            <person name="Sherman L.A."/>
            <person name="Smith R.D."/>
            <person name="Wilson R.K."/>
            <person name="Pakrasi H.B."/>
        </authorList>
    </citation>
    <scope>NUCLEOTIDE SEQUENCE [LARGE SCALE GENOMIC DNA]</scope>
    <source>
        <strain evidence="2">ATCC 51142 / BH68</strain>
    </source>
</reference>
<dbReference type="STRING" id="43989.cce_0988"/>
<protein>
    <submittedName>
        <fullName evidence="1">Probable Haloacid dehalogenase-like hydrolase, type 3</fullName>
    </submittedName>
</protein>
<dbReference type="Gene3D" id="3.40.50.1000">
    <property type="entry name" value="HAD superfamily/HAD-like"/>
    <property type="match status" value="1"/>
</dbReference>
<dbReference type="InterPro" id="IPR006379">
    <property type="entry name" value="HAD-SF_hydro_IIB"/>
</dbReference>
<dbReference type="GO" id="GO:0005829">
    <property type="term" value="C:cytosol"/>
    <property type="evidence" value="ECO:0007669"/>
    <property type="project" value="TreeGrafter"/>
</dbReference>
<dbReference type="PANTHER" id="PTHR10000">
    <property type="entry name" value="PHOSPHOSERINE PHOSPHATASE"/>
    <property type="match status" value="1"/>
</dbReference>
<dbReference type="CDD" id="cd07516">
    <property type="entry name" value="HAD_Pase"/>
    <property type="match status" value="1"/>
</dbReference>
<dbReference type="eggNOG" id="COG0561">
    <property type="taxonomic scope" value="Bacteria"/>
</dbReference>
<proteinExistence type="predicted"/>
<dbReference type="GO" id="GO:0000287">
    <property type="term" value="F:magnesium ion binding"/>
    <property type="evidence" value="ECO:0007669"/>
    <property type="project" value="TreeGrafter"/>
</dbReference>
<evidence type="ECO:0000313" key="2">
    <source>
        <dbReference type="Proteomes" id="UP000001203"/>
    </source>
</evidence>
<dbReference type="Pfam" id="PF08282">
    <property type="entry name" value="Hydrolase_3"/>
    <property type="match status" value="1"/>
</dbReference>
<dbReference type="Proteomes" id="UP000001203">
    <property type="component" value="Chromosome circular"/>
</dbReference>
<dbReference type="NCBIfam" id="TIGR01484">
    <property type="entry name" value="HAD-SF-IIB"/>
    <property type="match status" value="1"/>
</dbReference>
<keyword evidence="2" id="KW-1185">Reference proteome</keyword>
<dbReference type="InterPro" id="IPR023214">
    <property type="entry name" value="HAD_sf"/>
</dbReference>
<dbReference type="NCBIfam" id="TIGR00099">
    <property type="entry name" value="Cof-subfamily"/>
    <property type="match status" value="1"/>
</dbReference>
<dbReference type="SFLD" id="SFLDG01140">
    <property type="entry name" value="C2.B:_Phosphomannomutase_and_P"/>
    <property type="match status" value="1"/>
</dbReference>
<accession>B1WT09</accession>
<evidence type="ECO:0000313" key="1">
    <source>
        <dbReference type="EMBL" id="ACB50339.1"/>
    </source>
</evidence>
<dbReference type="AlphaFoldDB" id="B1WT09"/>
<dbReference type="GO" id="GO:0016791">
    <property type="term" value="F:phosphatase activity"/>
    <property type="evidence" value="ECO:0007669"/>
    <property type="project" value="TreeGrafter"/>
</dbReference>
<organism evidence="1 2">
    <name type="scientific">Crocosphaera subtropica (strain ATCC 51142 / BH68)</name>
    <name type="common">Cyanothece sp. (strain ATCC 51142)</name>
    <dbReference type="NCBI Taxonomy" id="43989"/>
    <lineage>
        <taxon>Bacteria</taxon>
        <taxon>Bacillati</taxon>
        <taxon>Cyanobacteriota</taxon>
        <taxon>Cyanophyceae</taxon>
        <taxon>Oscillatoriophycideae</taxon>
        <taxon>Chroococcales</taxon>
        <taxon>Aphanothecaceae</taxon>
        <taxon>Crocosphaera</taxon>
        <taxon>Crocosphaera subtropica</taxon>
    </lineage>
</organism>
<dbReference type="HOGENOM" id="CLU_044146_0_1_3"/>
<dbReference type="InterPro" id="IPR036412">
    <property type="entry name" value="HAD-like_sf"/>
</dbReference>
<dbReference type="PANTHER" id="PTHR10000:SF8">
    <property type="entry name" value="HAD SUPERFAMILY HYDROLASE-LIKE, TYPE 3"/>
    <property type="match status" value="1"/>
</dbReference>
<name>B1WT09_CROS5</name>